<proteinExistence type="predicted"/>
<keyword evidence="3" id="KW-0027">Amidation</keyword>
<evidence type="ECO:0000313" key="6">
    <source>
        <dbReference type="EMBL" id="KAK6637453.1"/>
    </source>
</evidence>
<dbReference type="InterPro" id="IPR013231">
    <property type="entry name" value="Periviscerokinin"/>
</dbReference>
<evidence type="ECO:0000256" key="1">
    <source>
        <dbReference type="ARBA" id="ARBA00004613"/>
    </source>
</evidence>
<keyword evidence="4" id="KW-0527">Neuropeptide</keyword>
<evidence type="ECO:0000256" key="3">
    <source>
        <dbReference type="ARBA" id="ARBA00022815"/>
    </source>
</evidence>
<dbReference type="Proteomes" id="UP001359485">
    <property type="component" value="Unassembled WGS sequence"/>
</dbReference>
<keyword evidence="2" id="KW-0964">Secreted</keyword>
<evidence type="ECO:0000256" key="5">
    <source>
        <dbReference type="SAM" id="SignalP"/>
    </source>
</evidence>
<protein>
    <submittedName>
        <fullName evidence="6">Uncharacterized protein</fullName>
    </submittedName>
</protein>
<sequence>MNTSATFAFICLCIVAVYSTGDKAKKTKRDVSGLFPFPRVGRGDVTWYSRYLGPHEVKRQGLIPFPRVGRSGDGNAEKKGDIAENGGAMWFGPRLGRLQKRNYFDDDDWALVSLRGSIGSRNRSLNVLNVSKKGEAASDRSTVYGLDVPAVSSKKEFLPASGRESLDEIDQTKDYRA</sequence>
<feature type="signal peptide" evidence="5">
    <location>
        <begin position="1"/>
        <end position="21"/>
    </location>
</feature>
<evidence type="ECO:0000256" key="4">
    <source>
        <dbReference type="ARBA" id="ARBA00023320"/>
    </source>
</evidence>
<evidence type="ECO:0000313" key="7">
    <source>
        <dbReference type="Proteomes" id="UP001359485"/>
    </source>
</evidence>
<comment type="caution">
    <text evidence="6">The sequence shown here is derived from an EMBL/GenBank/DDBJ whole genome shotgun (WGS) entry which is preliminary data.</text>
</comment>
<keyword evidence="7" id="KW-1185">Reference proteome</keyword>
<organism evidence="6 7">
    <name type="scientific">Polyplax serrata</name>
    <name type="common">Common mouse louse</name>
    <dbReference type="NCBI Taxonomy" id="468196"/>
    <lineage>
        <taxon>Eukaryota</taxon>
        <taxon>Metazoa</taxon>
        <taxon>Ecdysozoa</taxon>
        <taxon>Arthropoda</taxon>
        <taxon>Hexapoda</taxon>
        <taxon>Insecta</taxon>
        <taxon>Pterygota</taxon>
        <taxon>Neoptera</taxon>
        <taxon>Paraneoptera</taxon>
        <taxon>Psocodea</taxon>
        <taxon>Troctomorpha</taxon>
        <taxon>Phthiraptera</taxon>
        <taxon>Anoplura</taxon>
        <taxon>Polyplacidae</taxon>
        <taxon>Polyplax</taxon>
    </lineage>
</organism>
<keyword evidence="5" id="KW-0732">Signal</keyword>
<comment type="subcellular location">
    <subcellularLocation>
        <location evidence="1">Secreted</location>
    </subcellularLocation>
</comment>
<name>A0ABR1BBL2_POLSC</name>
<evidence type="ECO:0000256" key="2">
    <source>
        <dbReference type="ARBA" id="ARBA00022525"/>
    </source>
</evidence>
<feature type="chain" id="PRO_5046616407" evidence="5">
    <location>
        <begin position="22"/>
        <end position="177"/>
    </location>
</feature>
<dbReference type="Pfam" id="PF08259">
    <property type="entry name" value="Periviscerokin"/>
    <property type="match status" value="2"/>
</dbReference>
<reference evidence="6 7" key="1">
    <citation type="submission" date="2023-09" db="EMBL/GenBank/DDBJ databases">
        <title>Genomes of two closely related lineages of the louse Polyplax serrata with different host specificities.</title>
        <authorList>
            <person name="Martinu J."/>
            <person name="Tarabai H."/>
            <person name="Stefka J."/>
            <person name="Hypsa V."/>
        </authorList>
    </citation>
    <scope>NUCLEOTIDE SEQUENCE [LARGE SCALE GENOMIC DNA]</scope>
    <source>
        <strain evidence="6">98ZLc_SE</strain>
    </source>
</reference>
<dbReference type="EMBL" id="JAWJWF010000002">
    <property type="protein sequence ID" value="KAK6637453.1"/>
    <property type="molecule type" value="Genomic_DNA"/>
</dbReference>
<gene>
    <name evidence="6" type="ORF">RUM44_007870</name>
</gene>
<accession>A0ABR1BBL2</accession>